<dbReference type="HOGENOM" id="CLU_1591512_0_0_4"/>
<evidence type="ECO:0000313" key="1">
    <source>
        <dbReference type="EMBL" id="ADN59589.1"/>
    </source>
</evidence>
<organism evidence="1">
    <name type="scientific">Burkholderia sp. (strain CCGE1003)</name>
    <dbReference type="NCBI Taxonomy" id="640512"/>
    <lineage>
        <taxon>Bacteria</taxon>
        <taxon>Pseudomonadati</taxon>
        <taxon>Pseudomonadota</taxon>
        <taxon>Betaproteobacteria</taxon>
        <taxon>Burkholderiales</taxon>
        <taxon>Burkholderiaceae</taxon>
        <taxon>Burkholderia</taxon>
    </lineage>
</organism>
<gene>
    <name evidence="1" type="ordered locus">BC1003_3649</name>
</gene>
<name>E1TI81_BURSG</name>
<dbReference type="AlphaFoldDB" id="E1TI81"/>
<dbReference type="KEGG" id="bgf:BC1003_3649"/>
<dbReference type="EMBL" id="CP002218">
    <property type="protein sequence ID" value="ADN59589.1"/>
    <property type="molecule type" value="Genomic_DNA"/>
</dbReference>
<dbReference type="eggNOG" id="ENOG5032PVQ">
    <property type="taxonomic scope" value="Bacteria"/>
</dbReference>
<dbReference type="OrthoDB" id="9006090at2"/>
<sequence>MAAHVGLPRRTWETVTVNSKAIAGWSAASVGSMEGTHNRATHEKAASRAALVPTSTKLAGELVPLRDIPPPQGPVKFSLSRKEADRLPVLRKSSVVVIGPGAARERDDVASSWARTLPVPPVQTRFSEAPPAGDSAFDAAAARQLLDNLQALVEFTKHVGHVIHGAT</sequence>
<protein>
    <submittedName>
        <fullName evidence="1">Uncharacterized protein</fullName>
    </submittedName>
</protein>
<proteinExistence type="predicted"/>
<accession>E1TI81</accession>
<reference evidence="1" key="1">
    <citation type="submission" date="2010-09" db="EMBL/GenBank/DDBJ databases">
        <title>Complete sequence of chromosome2 of Burkholderia sp. CCGE1003.</title>
        <authorList>
            <consortium name="US DOE Joint Genome Institute"/>
            <person name="Lucas S."/>
            <person name="Copeland A."/>
            <person name="Lapidus A."/>
            <person name="Cheng J.-F."/>
            <person name="Bruce D."/>
            <person name="Goodwin L."/>
            <person name="Pitluck S."/>
            <person name="Daligault H."/>
            <person name="Davenport K."/>
            <person name="Detter J.C."/>
            <person name="Han C."/>
            <person name="Tapia R."/>
            <person name="Land M."/>
            <person name="Hauser L."/>
            <person name="Jeffries C."/>
            <person name="Kyrpides N."/>
            <person name="Ivanova N."/>
            <person name="Ovchinnikova G."/>
            <person name="Martinez-Romero E."/>
            <person name="Rogel M.A."/>
            <person name="Auchtung J."/>
            <person name="Tiedje J.M."/>
            <person name="Woyke T."/>
        </authorList>
    </citation>
    <scope>NUCLEOTIDE SEQUENCE</scope>
    <source>
        <strain evidence="1">CCGE1003</strain>
    </source>
</reference>